<proteinExistence type="predicted"/>
<evidence type="ECO:0000313" key="2">
    <source>
        <dbReference type="EMBL" id="SDC79381.1"/>
    </source>
</evidence>
<sequence>MPSFETPEPISVTVQLGAGDLRFHAGDRTDTVVEVLPTDPGRESDVRLAGQTQVTYAGGRLHIKAPRQRSLFGRPPSVDVVVELPAGSRVESDATGADLRAEGRLGEVRVKCSSGDIHLAETGPLHLRTSYGRITVDRAVGDVEAQTGFGGIHLRAVEGGVVLKNSHGTTGVETVTGEARISGANGDITVGRAGSGVRATTAHGMLRVGEVSRGSIELETSSGDIEIGVRGGTAAWLDASSGHGRVRNLLTASDGAGEAEDKVEVRARTRYGDIEVRRAAV</sequence>
<dbReference type="AlphaFoldDB" id="A0A1G6PHA1"/>
<evidence type="ECO:0000259" key="1">
    <source>
        <dbReference type="Pfam" id="PF13349"/>
    </source>
</evidence>
<protein>
    <submittedName>
        <fullName evidence="2">Putative adhesin</fullName>
    </submittedName>
</protein>
<dbReference type="Proteomes" id="UP000182100">
    <property type="component" value="Unassembled WGS sequence"/>
</dbReference>
<name>A0A1G6PHA1_9ACTN</name>
<dbReference type="InterPro" id="IPR025164">
    <property type="entry name" value="Toastrack_DUF4097"/>
</dbReference>
<dbReference type="Pfam" id="PF13349">
    <property type="entry name" value="DUF4097"/>
    <property type="match status" value="1"/>
</dbReference>
<feature type="domain" description="DUF4097" evidence="1">
    <location>
        <begin position="57"/>
        <end position="276"/>
    </location>
</feature>
<dbReference type="STRING" id="67344.SAMN05216505_103593"/>
<accession>A0A1G6PHA1</accession>
<dbReference type="RefSeq" id="WP_055573371.1">
    <property type="nucleotide sequence ID" value="NZ_FMZK01000003.1"/>
</dbReference>
<dbReference type="EMBL" id="FMZK01000003">
    <property type="protein sequence ID" value="SDC79381.1"/>
    <property type="molecule type" value="Genomic_DNA"/>
</dbReference>
<reference evidence="3" key="1">
    <citation type="submission" date="2016-10" db="EMBL/GenBank/DDBJ databases">
        <authorList>
            <person name="Varghese N."/>
            <person name="Submissions S."/>
        </authorList>
    </citation>
    <scope>NUCLEOTIDE SEQUENCE [LARGE SCALE GENOMIC DNA]</scope>
    <source>
        <strain evidence="3">CGMCC 4.3504</strain>
    </source>
</reference>
<keyword evidence="3" id="KW-1185">Reference proteome</keyword>
<gene>
    <name evidence="2" type="ORF">SAMN05216505_103593</name>
</gene>
<organism evidence="2 3">
    <name type="scientific">Streptomyces prasinopilosus</name>
    <dbReference type="NCBI Taxonomy" id="67344"/>
    <lineage>
        <taxon>Bacteria</taxon>
        <taxon>Bacillati</taxon>
        <taxon>Actinomycetota</taxon>
        <taxon>Actinomycetes</taxon>
        <taxon>Kitasatosporales</taxon>
        <taxon>Streptomycetaceae</taxon>
        <taxon>Streptomyces</taxon>
    </lineage>
</organism>
<evidence type="ECO:0000313" key="3">
    <source>
        <dbReference type="Proteomes" id="UP000182100"/>
    </source>
</evidence>